<sequence>MLINRFSLKVQNFFWAFNQGLVCHETKSSCFVPVCVALLLFFLIPKVFGNSMQLQARYVRIHCTIDLNELQKCASEQCASSPKIKTLGGSYYIDYMHVGAGYIDIKTIEGSRRRYGMSDTAGILIKKICTPDVTPVLKYIKYHEFRYDYNDIYFAKENIPDARKNDITISLGGNWYMVSHYQYLTDDTNLQYNKIMQSLRNISPVAPAVLNYPSQAFVVARSKEEFLKGIGIYYLGNSDWQWKLMKEAVIKKARQEWIDSLGIDFSKKMAIAVFNKGNTESLAIEVGISNIVEEGTEIHVYYYATGISGKEATRSLSSHYDIVVCDRREAPVVFYENLQRKGSLPAYVPPAIEHSPDQPEAKKNPTKDTQLASQLEGPEAVSIESLIMNLEGNDYEAREQAAEKLKQRSDAKTIGMVIALMAKEKCKQGLCVQILLER</sequence>
<name>A0A1F5VWJ4_9BACT</name>
<proteinExistence type="predicted"/>
<protein>
    <submittedName>
        <fullName evidence="2">Uncharacterized protein</fullName>
    </submittedName>
</protein>
<evidence type="ECO:0000256" key="1">
    <source>
        <dbReference type="SAM" id="MobiDB-lite"/>
    </source>
</evidence>
<comment type="caution">
    <text evidence="2">The sequence shown here is derived from an EMBL/GenBank/DDBJ whole genome shotgun (WGS) entry which is preliminary data.</text>
</comment>
<feature type="region of interest" description="Disordered" evidence="1">
    <location>
        <begin position="349"/>
        <end position="375"/>
    </location>
</feature>
<accession>A0A1F5VWJ4</accession>
<evidence type="ECO:0000313" key="3">
    <source>
        <dbReference type="Proteomes" id="UP000178943"/>
    </source>
</evidence>
<dbReference type="Proteomes" id="UP000178943">
    <property type="component" value="Unassembled WGS sequence"/>
</dbReference>
<dbReference type="STRING" id="1817863.A2Y62_11180"/>
<feature type="compositionally biased region" description="Basic and acidic residues" evidence="1">
    <location>
        <begin position="354"/>
        <end position="366"/>
    </location>
</feature>
<gene>
    <name evidence="2" type="ORF">A2Y62_11180</name>
</gene>
<dbReference type="EMBL" id="MFGW01000042">
    <property type="protein sequence ID" value="OGF67683.1"/>
    <property type="molecule type" value="Genomic_DNA"/>
</dbReference>
<reference evidence="2 3" key="1">
    <citation type="journal article" date="2016" name="Nat. Commun.">
        <title>Thousands of microbial genomes shed light on interconnected biogeochemical processes in an aquifer system.</title>
        <authorList>
            <person name="Anantharaman K."/>
            <person name="Brown C.T."/>
            <person name="Hug L.A."/>
            <person name="Sharon I."/>
            <person name="Castelle C.J."/>
            <person name="Probst A.J."/>
            <person name="Thomas B.C."/>
            <person name="Singh A."/>
            <person name="Wilkins M.J."/>
            <person name="Karaoz U."/>
            <person name="Brodie E.L."/>
            <person name="Williams K.H."/>
            <person name="Hubbard S.S."/>
            <person name="Banfield J.F."/>
        </authorList>
    </citation>
    <scope>NUCLEOTIDE SEQUENCE [LARGE SCALE GENOMIC DNA]</scope>
</reference>
<dbReference type="AlphaFoldDB" id="A0A1F5VWJ4"/>
<evidence type="ECO:0000313" key="2">
    <source>
        <dbReference type="EMBL" id="OGF67683.1"/>
    </source>
</evidence>
<organism evidence="2 3">
    <name type="scientific">Candidatus Fischerbacteria bacterium RBG_13_37_8</name>
    <dbReference type="NCBI Taxonomy" id="1817863"/>
    <lineage>
        <taxon>Bacteria</taxon>
        <taxon>Candidatus Fischeribacteriota</taxon>
    </lineage>
</organism>